<feature type="binding site" evidence="3">
    <location>
        <position position="17"/>
    </location>
    <ligand>
        <name>substrate</name>
    </ligand>
</feature>
<feature type="binding site" evidence="3">
    <location>
        <position position="198"/>
    </location>
    <ligand>
        <name>Mg(2+)</name>
        <dbReference type="ChEBI" id="CHEBI:18420"/>
    </ligand>
</feature>
<comment type="cofactor">
    <cofactor evidence="3">
        <name>Mg(2+)</name>
        <dbReference type="ChEBI" id="CHEBI:18420"/>
    </cofactor>
    <text evidence="3">Binds 2 magnesium ions per subunit.</text>
</comment>
<feature type="active site" evidence="3">
    <location>
        <position position="12"/>
    </location>
</feature>
<protein>
    <recommendedName>
        <fullName evidence="3">Isoprenyl transferase</fullName>
        <ecNumber evidence="3">2.5.1.-</ecNumber>
    </recommendedName>
</protein>
<dbReference type="AlphaFoldDB" id="A0A5C0UHW5"/>
<dbReference type="Pfam" id="PF01255">
    <property type="entry name" value="Prenyltransf"/>
    <property type="match status" value="1"/>
</dbReference>
<keyword evidence="5" id="KW-1185">Reference proteome</keyword>
<dbReference type="Gene3D" id="3.40.1180.10">
    <property type="entry name" value="Decaprenyl diphosphate synthase-like"/>
    <property type="match status" value="1"/>
</dbReference>
<feature type="binding site" evidence="3">
    <location>
        <position position="63"/>
    </location>
    <ligand>
        <name>substrate</name>
    </ligand>
</feature>
<dbReference type="InterPro" id="IPR001441">
    <property type="entry name" value="UPP_synth-like"/>
</dbReference>
<dbReference type="InterPro" id="IPR018520">
    <property type="entry name" value="UPP_synth-like_CS"/>
</dbReference>
<sequence length="230" mass="26593">MMKLNHVSFIMDGNRRWERASISEKKASGHEMGLLNMMEIIKYCSGKIDEISFFTFSSDNWNRSIKEIYKIMKLASKYSSLLIEECASMNIRCKFIGDLKNLPDFVYEEVIDIERKTKNNTGMKLYIAINYSGRKAILEACKSSFYKHIKSGKSSIDMTESCFSSEVSPFSNDPDICIRTGGGKRISDFLLWNFSYTEFFFEEKLWPDFGIKDFEKIISKCSSIRKNLGS</sequence>
<dbReference type="PANTHER" id="PTHR10291">
    <property type="entry name" value="DEHYDRODOLICHYL DIPHOSPHATE SYNTHASE FAMILY MEMBER"/>
    <property type="match status" value="1"/>
</dbReference>
<feature type="binding site" evidence="3">
    <location>
        <position position="179"/>
    </location>
    <ligand>
        <name>substrate</name>
    </ligand>
</feature>
<feature type="binding site" evidence="3">
    <location>
        <begin position="185"/>
        <end position="187"/>
    </location>
    <ligand>
        <name>substrate</name>
    </ligand>
</feature>
<dbReference type="EMBL" id="CP043314">
    <property type="protein sequence ID" value="QEK39241.1"/>
    <property type="molecule type" value="Genomic_DNA"/>
</dbReference>
<evidence type="ECO:0000256" key="2">
    <source>
        <dbReference type="ARBA" id="ARBA00038453"/>
    </source>
</evidence>
<reference evidence="4 5" key="1">
    <citation type="submission" date="2019-08" db="EMBL/GenBank/DDBJ databases">
        <title>Highly reduced genomes of protist endosymbionts show evolutionary convergence.</title>
        <authorList>
            <person name="George E."/>
            <person name="Husnik F."/>
            <person name="Tashyreva D."/>
            <person name="Prokopchuk G."/>
            <person name="Horak A."/>
            <person name="Kwong W.K."/>
            <person name="Lukes J."/>
            <person name="Keeling P.J."/>
        </authorList>
    </citation>
    <scope>NUCLEOTIDE SEQUENCE [LARGE SCALE GENOMIC DNA]</scope>
    <source>
        <strain evidence="4">1604HC</strain>
    </source>
</reference>
<comment type="subunit">
    <text evidence="3">Homodimer.</text>
</comment>
<feature type="binding site" evidence="3">
    <location>
        <position position="12"/>
    </location>
    <ligand>
        <name>Mg(2+)</name>
        <dbReference type="ChEBI" id="CHEBI:18420"/>
    </ligand>
</feature>
<feature type="active site" description="Proton acceptor" evidence="3">
    <location>
        <position position="60"/>
    </location>
</feature>
<comment type="similarity">
    <text evidence="2">Belongs to the UPP synthase family. Z-FPP synthase subfamily.</text>
</comment>
<dbReference type="GO" id="GO:0016094">
    <property type="term" value="P:polyprenol biosynthetic process"/>
    <property type="evidence" value="ECO:0007669"/>
    <property type="project" value="TreeGrafter"/>
</dbReference>
<dbReference type="GO" id="GO:0000287">
    <property type="term" value="F:magnesium ion binding"/>
    <property type="evidence" value="ECO:0007669"/>
    <property type="project" value="UniProtKB-UniRule"/>
</dbReference>
<dbReference type="SUPFAM" id="SSF64005">
    <property type="entry name" value="Undecaprenyl diphosphate synthase"/>
    <property type="match status" value="1"/>
</dbReference>
<evidence type="ECO:0000313" key="4">
    <source>
        <dbReference type="EMBL" id="QEK39241.1"/>
    </source>
</evidence>
<dbReference type="KEGG" id="nabu:FZC36_02285"/>
<dbReference type="PANTHER" id="PTHR10291:SF43">
    <property type="entry name" value="DEHYDRODOLICHYL DIPHOSPHATE SYNTHASE COMPLEX SUBUNIT DHDDS"/>
    <property type="match status" value="1"/>
</dbReference>
<comment type="function">
    <text evidence="3">Catalyzes the condensation of isopentenyl diphosphate (IPP) with allylic pyrophosphates generating different type of terpenoids.</text>
</comment>
<dbReference type="Proteomes" id="UP000324924">
    <property type="component" value="Chromosome"/>
</dbReference>
<evidence type="ECO:0000256" key="3">
    <source>
        <dbReference type="HAMAP-Rule" id="MF_01139"/>
    </source>
</evidence>
<dbReference type="InterPro" id="IPR036424">
    <property type="entry name" value="UPP_synth-like_sf"/>
</dbReference>
<feature type="binding site" evidence="3">
    <location>
        <position position="61"/>
    </location>
    <ligand>
        <name>substrate</name>
    </ligand>
</feature>
<dbReference type="NCBIfam" id="TIGR00055">
    <property type="entry name" value="uppS"/>
    <property type="match status" value="1"/>
</dbReference>
<name>A0A5C0UHW5_9PROT</name>
<feature type="binding site" evidence="3">
    <location>
        <begin position="13"/>
        <end position="16"/>
    </location>
    <ligand>
        <name>substrate</name>
    </ligand>
</feature>
<feature type="binding site" evidence="3">
    <location>
        <begin position="57"/>
        <end position="59"/>
    </location>
    <ligand>
        <name>substrate</name>
    </ligand>
</feature>
<proteinExistence type="inferred from homology"/>
<feature type="binding site" evidence="3">
    <location>
        <position position="26"/>
    </location>
    <ligand>
        <name>substrate</name>
    </ligand>
</feature>
<feature type="binding site" evidence="3">
    <location>
        <position position="30"/>
    </location>
    <ligand>
        <name>substrate</name>
    </ligand>
</feature>
<dbReference type="CDD" id="cd00475">
    <property type="entry name" value="Cis_IPPS"/>
    <property type="match status" value="1"/>
</dbReference>
<gene>
    <name evidence="4" type="primary">uppS</name>
    <name evidence="4" type="ORF">FZC36_02285</name>
</gene>
<organism evidence="4 5">
    <name type="scientific">Candidatus Nesciobacter abundans</name>
    <dbReference type="NCBI Taxonomy" id="2601668"/>
    <lineage>
        <taxon>Bacteria</taxon>
        <taxon>Pseudomonadati</taxon>
        <taxon>Pseudomonadota</taxon>
        <taxon>Alphaproteobacteria</taxon>
        <taxon>Holosporales</taxon>
        <taxon>Holosporaceae</taxon>
        <taxon>Candidatus Nesciobacter</taxon>
    </lineage>
</organism>
<keyword evidence="1 3" id="KW-0808">Transferase</keyword>
<keyword evidence="3" id="KW-0479">Metal-binding</keyword>
<evidence type="ECO:0000313" key="5">
    <source>
        <dbReference type="Proteomes" id="UP000324924"/>
    </source>
</evidence>
<dbReference type="OrthoDB" id="4191603at2"/>
<dbReference type="HAMAP" id="MF_01139">
    <property type="entry name" value="ISPT"/>
    <property type="match status" value="1"/>
</dbReference>
<dbReference type="EC" id="2.5.1.-" evidence="3"/>
<dbReference type="PROSITE" id="PS01066">
    <property type="entry name" value="UPP_SYNTHASE"/>
    <property type="match status" value="1"/>
</dbReference>
<accession>A0A5C0UHW5</accession>
<evidence type="ECO:0000256" key="1">
    <source>
        <dbReference type="ARBA" id="ARBA00022679"/>
    </source>
</evidence>
<keyword evidence="3" id="KW-0460">Magnesium</keyword>
<dbReference type="GO" id="GO:0045547">
    <property type="term" value="F:ditrans,polycis-polyprenyl diphosphate synthase [(2E,6E)-farnesyl diphosphate specific] activity"/>
    <property type="evidence" value="ECO:0007669"/>
    <property type="project" value="TreeGrafter"/>
</dbReference>